<evidence type="ECO:0000313" key="2">
    <source>
        <dbReference type="Proteomes" id="UP001213972"/>
    </source>
</evidence>
<gene>
    <name evidence="1" type="ORF">P0Y48_11050</name>
</gene>
<proteinExistence type="predicted"/>
<dbReference type="Proteomes" id="UP001213972">
    <property type="component" value="Chromosome"/>
</dbReference>
<accession>A0AAJ6B2L0</accession>
<sequence length="241" mass="26465">MGDNTAHDLADLLESWTIKDGTPIQARGGTGSGNLVFWREQARAVEQIRALDEAAERLAGTRGNFFKAAAEQWYRAAFSFAHPWNNKGNVGAPPPEATAMLRSLGVSLEMASSTRPPLLPAQAREMSDVIDEAVKLLRETEDVSEPERLYVFEMLTATRRLLEERDLVDHVDLQRHIDQLLGTLTRLAATFQEAESPETASKFSDLARRFYTASRSVVYDLAAVAAIASASTDVINAITSS</sequence>
<dbReference type="EMBL" id="CP119321">
    <property type="protein sequence ID" value="WEK12995.1"/>
    <property type="molecule type" value="Genomic_DNA"/>
</dbReference>
<name>A0AAJ6B2L0_9MICO</name>
<protein>
    <submittedName>
        <fullName evidence="1">Uncharacterized protein</fullName>
    </submittedName>
</protein>
<evidence type="ECO:0000313" key="1">
    <source>
        <dbReference type="EMBL" id="WEK12995.1"/>
    </source>
</evidence>
<reference evidence="1" key="1">
    <citation type="submission" date="2023-03" db="EMBL/GenBank/DDBJ databases">
        <title>Andean soil-derived lignocellulolytic bacterial consortium as a source of novel taxa and putative plastic-active enzymes.</title>
        <authorList>
            <person name="Diaz-Garcia L."/>
            <person name="Chuvochina M."/>
            <person name="Feuerriegel G."/>
            <person name="Bunk B."/>
            <person name="Sproer C."/>
            <person name="Streit W.R."/>
            <person name="Rodriguez L.M."/>
            <person name="Overmann J."/>
            <person name="Jimenez D.J."/>
        </authorList>
    </citation>
    <scope>NUCLEOTIDE SEQUENCE</scope>
    <source>
        <strain evidence="1">MAG 4610</strain>
    </source>
</reference>
<dbReference type="AlphaFoldDB" id="A0AAJ6B2L0"/>
<organism evidence="1 2">
    <name type="scientific">Candidatus Microbacterium phytovorans</name>
    <dbReference type="NCBI Taxonomy" id="3121374"/>
    <lineage>
        <taxon>Bacteria</taxon>
        <taxon>Bacillati</taxon>
        <taxon>Actinomycetota</taxon>
        <taxon>Actinomycetes</taxon>
        <taxon>Micrococcales</taxon>
        <taxon>Microbacteriaceae</taxon>
        <taxon>Microbacterium</taxon>
    </lineage>
</organism>